<dbReference type="AlphaFoldDB" id="A0A0L8FJN0"/>
<name>A0A0L8FJN0_OCTBM</name>
<organism evidence="2">
    <name type="scientific">Octopus bimaculoides</name>
    <name type="common">California two-spotted octopus</name>
    <dbReference type="NCBI Taxonomy" id="37653"/>
    <lineage>
        <taxon>Eukaryota</taxon>
        <taxon>Metazoa</taxon>
        <taxon>Spiralia</taxon>
        <taxon>Lophotrochozoa</taxon>
        <taxon>Mollusca</taxon>
        <taxon>Cephalopoda</taxon>
        <taxon>Coleoidea</taxon>
        <taxon>Octopodiformes</taxon>
        <taxon>Octopoda</taxon>
        <taxon>Incirrata</taxon>
        <taxon>Octopodidae</taxon>
        <taxon>Octopus</taxon>
    </lineage>
</organism>
<reference evidence="2" key="1">
    <citation type="submission" date="2015-07" db="EMBL/GenBank/DDBJ databases">
        <title>MeaNS - Measles Nucleotide Surveillance Program.</title>
        <authorList>
            <person name="Tran T."/>
            <person name="Druce J."/>
        </authorList>
    </citation>
    <scope>NUCLEOTIDE SEQUENCE</scope>
    <source>
        <strain evidence="2">UCB-OBI-ISO-001</strain>
        <tissue evidence="2">Gonad</tissue>
    </source>
</reference>
<gene>
    <name evidence="2" type="ORF">OCBIM_22017154mg</name>
</gene>
<accession>A0A0L8FJN0</accession>
<keyword evidence="1" id="KW-1133">Transmembrane helix</keyword>
<dbReference type="EMBL" id="KQ430174">
    <property type="protein sequence ID" value="KOF64538.1"/>
    <property type="molecule type" value="Genomic_DNA"/>
</dbReference>
<feature type="transmembrane region" description="Helical" evidence="1">
    <location>
        <begin position="113"/>
        <end position="135"/>
    </location>
</feature>
<dbReference type="KEGG" id="obi:106882895"/>
<evidence type="ECO:0000313" key="2">
    <source>
        <dbReference type="EMBL" id="KOF64538.1"/>
    </source>
</evidence>
<protein>
    <submittedName>
        <fullName evidence="2">Uncharacterized protein</fullName>
    </submittedName>
</protein>
<sequence>MYTSCYFDKVDVYGVFDYMCGPGRGEFLEYSQCFNDTNYLKKSKTCNQKMKSQRLHIHNIEDVCDLEKEVRTCALNIAGECSPGSRHFISVILDKSLKNVLVGKCSGLSHETWMGIYVAIALTVGVAIAGIIIGVKQYKQKNAISHNRFY</sequence>
<evidence type="ECO:0000256" key="1">
    <source>
        <dbReference type="SAM" id="Phobius"/>
    </source>
</evidence>
<keyword evidence="1" id="KW-0812">Transmembrane</keyword>
<proteinExistence type="predicted"/>
<keyword evidence="1" id="KW-0472">Membrane</keyword>
<dbReference type="OrthoDB" id="10387308at2759"/>